<dbReference type="RefSeq" id="WP_148929932.1">
    <property type="nucleotide sequence ID" value="NZ_VNHS01000005.1"/>
</dbReference>
<dbReference type="EMBL" id="VNHS01000005">
    <property type="protein sequence ID" value="TYP74692.1"/>
    <property type="molecule type" value="Genomic_DNA"/>
</dbReference>
<organism evidence="2 3">
    <name type="scientific">Paenibacillus methanolicus</name>
    <dbReference type="NCBI Taxonomy" id="582686"/>
    <lineage>
        <taxon>Bacteria</taxon>
        <taxon>Bacillati</taxon>
        <taxon>Bacillota</taxon>
        <taxon>Bacilli</taxon>
        <taxon>Bacillales</taxon>
        <taxon>Paenibacillaceae</taxon>
        <taxon>Paenibacillus</taxon>
    </lineage>
</organism>
<sequence>MNHAVAQNERLSYAEFARRMAIAGAVLLVASLLVMSFQPLLEVSSSWYIFAVVIVTINLCVLVFVIPGFTLLGIATGIVHIVQARAANHDAVYAIALGGVVLVSEYLLFMAG</sequence>
<keyword evidence="1" id="KW-0472">Membrane</keyword>
<keyword evidence="1" id="KW-1133">Transmembrane helix</keyword>
<evidence type="ECO:0000313" key="2">
    <source>
        <dbReference type="EMBL" id="TYP74692.1"/>
    </source>
</evidence>
<feature type="transmembrane region" description="Helical" evidence="1">
    <location>
        <begin position="91"/>
        <end position="109"/>
    </location>
</feature>
<proteinExistence type="predicted"/>
<protein>
    <submittedName>
        <fullName evidence="2">Uncharacterized protein</fullName>
    </submittedName>
</protein>
<accession>A0A5S5C885</accession>
<keyword evidence="3" id="KW-1185">Reference proteome</keyword>
<feature type="transmembrane region" description="Helical" evidence="1">
    <location>
        <begin position="47"/>
        <end position="79"/>
    </location>
</feature>
<evidence type="ECO:0000256" key="1">
    <source>
        <dbReference type="SAM" id="Phobius"/>
    </source>
</evidence>
<dbReference type="AlphaFoldDB" id="A0A5S5C885"/>
<keyword evidence="1" id="KW-0812">Transmembrane</keyword>
<comment type="caution">
    <text evidence="2">The sequence shown here is derived from an EMBL/GenBank/DDBJ whole genome shotgun (WGS) entry which is preliminary data.</text>
</comment>
<name>A0A5S5C885_9BACL</name>
<reference evidence="2 3" key="1">
    <citation type="submission" date="2019-07" db="EMBL/GenBank/DDBJ databases">
        <title>Genomic Encyclopedia of Type Strains, Phase III (KMG-III): the genomes of soil and plant-associated and newly described type strains.</title>
        <authorList>
            <person name="Whitman W."/>
        </authorList>
    </citation>
    <scope>NUCLEOTIDE SEQUENCE [LARGE SCALE GENOMIC DNA]</scope>
    <source>
        <strain evidence="2 3">BL24</strain>
    </source>
</reference>
<evidence type="ECO:0000313" key="3">
    <source>
        <dbReference type="Proteomes" id="UP000323257"/>
    </source>
</evidence>
<feature type="transmembrane region" description="Helical" evidence="1">
    <location>
        <begin position="21"/>
        <end position="41"/>
    </location>
</feature>
<gene>
    <name evidence="2" type="ORF">BCM02_105236</name>
</gene>
<dbReference type="Proteomes" id="UP000323257">
    <property type="component" value="Unassembled WGS sequence"/>
</dbReference>